<dbReference type="Pfam" id="PF00112">
    <property type="entry name" value="Peptidase_C1"/>
    <property type="match status" value="1"/>
</dbReference>
<dbReference type="PROSITE" id="PS00640">
    <property type="entry name" value="THIOL_PROTEASE_ASN"/>
    <property type="match status" value="1"/>
</dbReference>
<organism evidence="10">
    <name type="scientific">Macrobrachium rosenbergii</name>
    <name type="common">Giant fresh water prawn</name>
    <dbReference type="NCBI Taxonomy" id="79674"/>
    <lineage>
        <taxon>Eukaryota</taxon>
        <taxon>Metazoa</taxon>
        <taxon>Ecdysozoa</taxon>
        <taxon>Arthropoda</taxon>
        <taxon>Crustacea</taxon>
        <taxon>Multicrustacea</taxon>
        <taxon>Malacostraca</taxon>
        <taxon>Eumalacostraca</taxon>
        <taxon>Eucarida</taxon>
        <taxon>Decapoda</taxon>
        <taxon>Pleocyemata</taxon>
        <taxon>Caridea</taxon>
        <taxon>Palaemonoidea</taxon>
        <taxon>Palaemonidae</taxon>
        <taxon>Macrobrachium</taxon>
    </lineage>
</organism>
<evidence type="ECO:0000256" key="3">
    <source>
        <dbReference type="ARBA" id="ARBA00022801"/>
    </source>
</evidence>
<dbReference type="GO" id="GO:0008234">
    <property type="term" value="F:cysteine-type peptidase activity"/>
    <property type="evidence" value="ECO:0007669"/>
    <property type="project" value="UniProtKB-KW"/>
</dbReference>
<dbReference type="PANTHER" id="PTHR12411">
    <property type="entry name" value="CYSTEINE PROTEASE FAMILY C1-RELATED"/>
    <property type="match status" value="1"/>
</dbReference>
<proteinExistence type="evidence at transcript level"/>
<reference evidence="10" key="1">
    <citation type="journal article" date="2013" name="Microbiol. Res.">
        <title>Macrobrachium rosenbergii cathepsin L: molecular characterization and gene expression in response to viral and bacterial infections.</title>
        <authorList>
            <person name="Arockiaraj J."/>
            <person name="Gnanam A.J."/>
            <person name="Muthukrishnan D."/>
            <person name="Thirumalai M.K."/>
            <person name="Pasupuleti M."/>
            <person name="Milton J."/>
            <person name="Kasi M."/>
        </authorList>
    </citation>
    <scope>NUCLEOTIDE SEQUENCE</scope>
</reference>
<feature type="chain" id="PRO_5007353814" evidence="7">
    <location>
        <begin position="19"/>
        <end position="342"/>
    </location>
</feature>
<keyword evidence="4" id="KW-0788">Thiol protease</keyword>
<dbReference type="PROSITE" id="PS00639">
    <property type="entry name" value="THIOL_PROTEASE_HIS"/>
    <property type="match status" value="1"/>
</dbReference>
<dbReference type="EMBL" id="KM886338">
    <property type="protein sequence ID" value="AKL71615.1"/>
    <property type="molecule type" value="mRNA"/>
</dbReference>
<dbReference type="InterPro" id="IPR038765">
    <property type="entry name" value="Papain-like_cys_pep_sf"/>
</dbReference>
<accession>A0A0A0N2W8</accession>
<dbReference type="Pfam" id="PF08246">
    <property type="entry name" value="Inhibitor_I29"/>
    <property type="match status" value="1"/>
</dbReference>
<dbReference type="EMBL" id="KC182766">
    <property type="protein sequence ID" value="AGN52717.1"/>
    <property type="molecule type" value="mRNA"/>
</dbReference>
<dbReference type="Gene3D" id="3.90.70.10">
    <property type="entry name" value="Cysteine proteinases"/>
    <property type="match status" value="1"/>
</dbReference>
<evidence type="ECO:0000256" key="2">
    <source>
        <dbReference type="ARBA" id="ARBA00022670"/>
    </source>
</evidence>
<evidence type="ECO:0000313" key="10">
    <source>
        <dbReference type="EMBL" id="AGN52717.1"/>
    </source>
</evidence>
<keyword evidence="2" id="KW-0645">Protease</keyword>
<dbReference type="SUPFAM" id="SSF54001">
    <property type="entry name" value="Cysteine proteinases"/>
    <property type="match status" value="1"/>
</dbReference>
<gene>
    <name evidence="11" type="primary">CAT-L</name>
</gene>
<feature type="domain" description="Peptidase C1A papain C-terminal" evidence="8">
    <location>
        <begin position="125"/>
        <end position="341"/>
    </location>
</feature>
<evidence type="ECO:0000259" key="9">
    <source>
        <dbReference type="SMART" id="SM00848"/>
    </source>
</evidence>
<dbReference type="InterPro" id="IPR025660">
    <property type="entry name" value="Pept_his_AS"/>
</dbReference>
<dbReference type="SMR" id="A0A0A0N2W8"/>
<dbReference type="InterPro" id="IPR000668">
    <property type="entry name" value="Peptidase_C1A_C"/>
</dbReference>
<comment type="similarity">
    <text evidence="1">Belongs to the peptidase C1 family.</text>
</comment>
<dbReference type="InterPro" id="IPR013128">
    <property type="entry name" value="Peptidase_C1A"/>
</dbReference>
<dbReference type="PROSITE" id="PS00139">
    <property type="entry name" value="THIOL_PROTEASE_CYS"/>
    <property type="match status" value="1"/>
</dbReference>
<feature type="signal peptide" evidence="7">
    <location>
        <begin position="1"/>
        <end position="18"/>
    </location>
</feature>
<feature type="domain" description="Cathepsin propeptide inhibitor" evidence="9">
    <location>
        <begin position="29"/>
        <end position="89"/>
    </location>
</feature>
<dbReference type="PRINTS" id="PR00705">
    <property type="entry name" value="PAPAIN"/>
</dbReference>
<dbReference type="GO" id="GO:0006508">
    <property type="term" value="P:proteolysis"/>
    <property type="evidence" value="ECO:0007669"/>
    <property type="project" value="UniProtKB-KW"/>
</dbReference>
<dbReference type="SMART" id="SM00645">
    <property type="entry name" value="Pept_C1"/>
    <property type="match status" value="1"/>
</dbReference>
<evidence type="ECO:0000256" key="1">
    <source>
        <dbReference type="ARBA" id="ARBA00008455"/>
    </source>
</evidence>
<dbReference type="SMART" id="SM00848">
    <property type="entry name" value="Inhibitor_I29"/>
    <property type="match status" value="1"/>
</dbReference>
<dbReference type="InterPro" id="IPR013201">
    <property type="entry name" value="Prot_inhib_I29"/>
</dbReference>
<dbReference type="InterPro" id="IPR025661">
    <property type="entry name" value="Pept_asp_AS"/>
</dbReference>
<reference evidence="11" key="2">
    <citation type="submission" date="2014-10" db="EMBL/GenBank/DDBJ databases">
        <authorList>
            <person name="Cheng H.L."/>
            <person name="Pan Q."/>
            <person name="Xu J.H."/>
            <person name="Zhang X.Q."/>
            <person name="Yi L.F."/>
            <person name="Peng Y.X."/>
            <person name="Chen J.M."/>
        </authorList>
    </citation>
    <scope>NUCLEOTIDE SEQUENCE</scope>
    <source>
        <tissue evidence="11">Liver</tissue>
    </source>
</reference>
<evidence type="ECO:0000313" key="11">
    <source>
        <dbReference type="EMBL" id="AKL71615.1"/>
    </source>
</evidence>
<evidence type="ECO:0000256" key="4">
    <source>
        <dbReference type="ARBA" id="ARBA00022807"/>
    </source>
</evidence>
<evidence type="ECO:0000259" key="8">
    <source>
        <dbReference type="SMART" id="SM00645"/>
    </source>
</evidence>
<sequence length="342" mass="37673">MKYLCALVLTAVVASASAVSFFTVVMEEWESFKFEHSKKYKSDTEEAFRMKIFAENKQKIAAHNKLYHTGSKTYKLGMNKYGDMLHHEFVNMMNGFRANTSGAGYKANRGFQGAHFVEPPEDVVMPKSVDWREKGAVTEVKDQGACGSCWAFSATGALEGQHYRQTGDLVSLSEQNLVDCSTKFGNNGCNGGLMDNAFQYIKSNGGIDTEKSYPYEAEDEPCRYNPANSGADDRGFVDVREGSENALKKAIATIGPVSVAIDASQDSFQFYQHGVYSDPDCSSENLDHGVLAVGYGTTEDGQDYWLVKNSWSKSWGDKGYIKIARNQNNMCGIASAASYPLV</sequence>
<keyword evidence="3" id="KW-0378">Hydrolase</keyword>
<evidence type="ECO:0000256" key="6">
    <source>
        <dbReference type="ARBA" id="ARBA00023157"/>
    </source>
</evidence>
<dbReference type="CDD" id="cd02248">
    <property type="entry name" value="Peptidase_C1A"/>
    <property type="match status" value="1"/>
</dbReference>
<protein>
    <submittedName>
        <fullName evidence="10 11">Cathepsin L</fullName>
    </submittedName>
</protein>
<evidence type="ECO:0000256" key="7">
    <source>
        <dbReference type="SAM" id="SignalP"/>
    </source>
</evidence>
<dbReference type="InterPro" id="IPR000169">
    <property type="entry name" value="Pept_cys_AS"/>
</dbReference>
<keyword evidence="6" id="KW-1015">Disulfide bond</keyword>
<name>A0A0A0N2W8_MACRS</name>
<dbReference type="MEROPS" id="C01.092"/>
<dbReference type="InterPro" id="IPR039417">
    <property type="entry name" value="Peptidase_C1A_papain-like"/>
</dbReference>
<keyword evidence="5" id="KW-0865">Zymogen</keyword>
<evidence type="ECO:0000256" key="5">
    <source>
        <dbReference type="ARBA" id="ARBA00023145"/>
    </source>
</evidence>
<keyword evidence="7" id="KW-0732">Signal</keyword>
<dbReference type="FunFam" id="3.90.70.10:FF:000006">
    <property type="entry name" value="Cathepsin S"/>
    <property type="match status" value="1"/>
</dbReference>
<dbReference type="AlphaFoldDB" id="A0A0A0N2W8"/>